<dbReference type="SUPFAM" id="SSF52743">
    <property type="entry name" value="Subtilisin-like"/>
    <property type="match status" value="1"/>
</dbReference>
<keyword evidence="3 5" id="KW-0378">Hydrolase</keyword>
<keyword evidence="2 5" id="KW-0645">Protease</keyword>
<dbReference type="PRINTS" id="PR00723">
    <property type="entry name" value="SUBTILISIN"/>
</dbReference>
<evidence type="ECO:0000313" key="8">
    <source>
        <dbReference type="EMBL" id="MBM9467933.1"/>
    </source>
</evidence>
<proteinExistence type="inferred from homology"/>
<dbReference type="Pfam" id="PF00082">
    <property type="entry name" value="Peptidase_S8"/>
    <property type="match status" value="1"/>
</dbReference>
<keyword evidence="9" id="KW-1185">Reference proteome</keyword>
<evidence type="ECO:0000256" key="2">
    <source>
        <dbReference type="ARBA" id="ARBA00022670"/>
    </source>
</evidence>
<evidence type="ECO:0000256" key="6">
    <source>
        <dbReference type="RuleBase" id="RU003355"/>
    </source>
</evidence>
<sequence length="462" mass="47333">MIDAPDRGPIATRTDRYVVVFRDDVPALEMDRAVRDLLGQPGPGGAVARAEDFADRAVTAEEADRAAAVVFDELGVAVIAADPDRYPSVQAAVSTDPRIVVVEPELIYTVLPGQLPGQDTGVQLPAQPGPAVPRPADPATPSAEYLRGYRDGVQDLARRLGQAGGSAMDLIAQVSYQDTDQAAWGLHATGVLTSPATGAGIRIAVLDTGFDLTHPDFSGRPITGRSFVPGEEVQDRHGHGTHCIGTAAGPAAPGQGPRYGVAPEAQIWAGKVLSDSGSGTDTNILAGLNWAVAGGCEVISMSLGADLDQVVQRYETVGRRALAAGSLLIAAAGNNAARRRGSVGFVGVPANSPSIMAVGAVDQTLAVADFSARSSALPGGQVDLAAPGVDVLSSWPMPGRTRSISGTSMATPHVAGLAALWAQTRGDRGQALWTTLVQSASRLDASSADVGTGLALAPQRTG</sequence>
<organism evidence="8 9">
    <name type="scientific">Nakamurella leprariae</name>
    <dbReference type="NCBI Taxonomy" id="2803911"/>
    <lineage>
        <taxon>Bacteria</taxon>
        <taxon>Bacillati</taxon>
        <taxon>Actinomycetota</taxon>
        <taxon>Actinomycetes</taxon>
        <taxon>Nakamurellales</taxon>
        <taxon>Nakamurellaceae</taxon>
        <taxon>Nakamurella</taxon>
    </lineage>
</organism>
<dbReference type="InterPro" id="IPR023827">
    <property type="entry name" value="Peptidase_S8_Asp-AS"/>
</dbReference>
<evidence type="ECO:0000256" key="1">
    <source>
        <dbReference type="ARBA" id="ARBA00011073"/>
    </source>
</evidence>
<dbReference type="PANTHER" id="PTHR43806">
    <property type="entry name" value="PEPTIDASE S8"/>
    <property type="match status" value="1"/>
</dbReference>
<reference evidence="8" key="1">
    <citation type="submission" date="2021-01" db="EMBL/GenBank/DDBJ databases">
        <title>YIM 132084 draft genome.</title>
        <authorList>
            <person name="An D."/>
        </authorList>
    </citation>
    <scope>NUCLEOTIDE SEQUENCE</scope>
    <source>
        <strain evidence="8">YIM 132084</strain>
    </source>
</reference>
<dbReference type="PROSITE" id="PS51892">
    <property type="entry name" value="SUBTILASE"/>
    <property type="match status" value="1"/>
</dbReference>
<evidence type="ECO:0000256" key="3">
    <source>
        <dbReference type="ARBA" id="ARBA00022801"/>
    </source>
</evidence>
<evidence type="ECO:0000259" key="7">
    <source>
        <dbReference type="Pfam" id="PF00082"/>
    </source>
</evidence>
<dbReference type="PANTHER" id="PTHR43806:SF11">
    <property type="entry name" value="CEREVISIN-RELATED"/>
    <property type="match status" value="1"/>
</dbReference>
<dbReference type="Gene3D" id="3.40.50.200">
    <property type="entry name" value="Peptidase S8/S53 domain"/>
    <property type="match status" value="1"/>
</dbReference>
<dbReference type="InterPro" id="IPR023828">
    <property type="entry name" value="Peptidase_S8_Ser-AS"/>
</dbReference>
<dbReference type="AlphaFoldDB" id="A0A939BWV7"/>
<dbReference type="EMBL" id="JAERWK010000015">
    <property type="protein sequence ID" value="MBM9467933.1"/>
    <property type="molecule type" value="Genomic_DNA"/>
</dbReference>
<comment type="similarity">
    <text evidence="1 5 6">Belongs to the peptidase S8 family.</text>
</comment>
<evidence type="ECO:0000313" key="9">
    <source>
        <dbReference type="Proteomes" id="UP000663792"/>
    </source>
</evidence>
<comment type="caution">
    <text evidence="8">The sequence shown here is derived from an EMBL/GenBank/DDBJ whole genome shotgun (WGS) entry which is preliminary data.</text>
</comment>
<dbReference type="GO" id="GO:0004252">
    <property type="term" value="F:serine-type endopeptidase activity"/>
    <property type="evidence" value="ECO:0007669"/>
    <property type="project" value="UniProtKB-UniRule"/>
</dbReference>
<gene>
    <name evidence="8" type="ORF">JL106_11645</name>
</gene>
<dbReference type="RefSeq" id="WP_205260892.1">
    <property type="nucleotide sequence ID" value="NZ_JAERWK010000015.1"/>
</dbReference>
<dbReference type="InterPro" id="IPR050131">
    <property type="entry name" value="Peptidase_S8_subtilisin-like"/>
</dbReference>
<feature type="active site" description="Charge relay system" evidence="5">
    <location>
        <position position="207"/>
    </location>
</feature>
<name>A0A939BWV7_9ACTN</name>
<evidence type="ECO:0000256" key="4">
    <source>
        <dbReference type="ARBA" id="ARBA00022825"/>
    </source>
</evidence>
<dbReference type="InterPro" id="IPR036852">
    <property type="entry name" value="Peptidase_S8/S53_dom_sf"/>
</dbReference>
<keyword evidence="4 5" id="KW-0720">Serine protease</keyword>
<dbReference type="GO" id="GO:0006508">
    <property type="term" value="P:proteolysis"/>
    <property type="evidence" value="ECO:0007669"/>
    <property type="project" value="UniProtKB-KW"/>
</dbReference>
<dbReference type="InterPro" id="IPR015500">
    <property type="entry name" value="Peptidase_S8_subtilisin-rel"/>
</dbReference>
<feature type="domain" description="Peptidase S8/S53" evidence="7">
    <location>
        <begin position="198"/>
        <end position="440"/>
    </location>
</feature>
<feature type="active site" description="Charge relay system" evidence="5">
    <location>
        <position position="408"/>
    </location>
</feature>
<dbReference type="InterPro" id="IPR000209">
    <property type="entry name" value="Peptidase_S8/S53_dom"/>
</dbReference>
<dbReference type="PROSITE" id="PS00136">
    <property type="entry name" value="SUBTILASE_ASP"/>
    <property type="match status" value="1"/>
</dbReference>
<feature type="active site" description="Charge relay system" evidence="5">
    <location>
        <position position="239"/>
    </location>
</feature>
<evidence type="ECO:0000256" key="5">
    <source>
        <dbReference type="PROSITE-ProRule" id="PRU01240"/>
    </source>
</evidence>
<dbReference type="Proteomes" id="UP000663792">
    <property type="component" value="Unassembled WGS sequence"/>
</dbReference>
<accession>A0A939BWV7</accession>
<dbReference type="PROSITE" id="PS00138">
    <property type="entry name" value="SUBTILASE_SER"/>
    <property type="match status" value="1"/>
</dbReference>
<protein>
    <submittedName>
        <fullName evidence="8">S8 family serine peptidase</fullName>
    </submittedName>
</protein>